<protein>
    <submittedName>
        <fullName evidence="1">Uncharacterized protein</fullName>
    </submittedName>
</protein>
<name>A0A1J7J9X5_9PEZI</name>
<gene>
    <name evidence="1" type="ORF">CONLIGDRAFT_632190</name>
</gene>
<dbReference type="STRING" id="1408157.A0A1J7J9X5"/>
<dbReference type="InParanoid" id="A0A1J7J9X5"/>
<keyword evidence="2" id="KW-1185">Reference proteome</keyword>
<dbReference type="AlphaFoldDB" id="A0A1J7J9X5"/>
<dbReference type="EMBL" id="KV875097">
    <property type="protein sequence ID" value="OIW30081.1"/>
    <property type="molecule type" value="Genomic_DNA"/>
</dbReference>
<accession>A0A1J7J9X5</accession>
<reference evidence="1 2" key="1">
    <citation type="submission" date="2016-10" db="EMBL/GenBank/DDBJ databases">
        <title>Draft genome sequence of Coniochaeta ligniaria NRRL30616, a lignocellulolytic fungus for bioabatement of inhibitors in plant biomass hydrolysates.</title>
        <authorList>
            <consortium name="DOE Joint Genome Institute"/>
            <person name="Jimenez D.J."/>
            <person name="Hector R.E."/>
            <person name="Riley R."/>
            <person name="Sun H."/>
            <person name="Grigoriev I.V."/>
            <person name="Van Elsas J.D."/>
            <person name="Nichols N.N."/>
        </authorList>
    </citation>
    <scope>NUCLEOTIDE SEQUENCE [LARGE SCALE GENOMIC DNA]</scope>
    <source>
        <strain evidence="1 2">NRRL 30616</strain>
    </source>
</reference>
<dbReference type="Proteomes" id="UP000182658">
    <property type="component" value="Unassembled WGS sequence"/>
</dbReference>
<proteinExistence type="predicted"/>
<sequence length="83" mass="9644">MLTPRRLREHPDPKSTNIRRFMQAINHTHKRTVLSDLHDYFVTQRAQFWFDVFAASNLIHGGSYTIPVDEKSSSSHRCCSSLV</sequence>
<organism evidence="1 2">
    <name type="scientific">Coniochaeta ligniaria NRRL 30616</name>
    <dbReference type="NCBI Taxonomy" id="1408157"/>
    <lineage>
        <taxon>Eukaryota</taxon>
        <taxon>Fungi</taxon>
        <taxon>Dikarya</taxon>
        <taxon>Ascomycota</taxon>
        <taxon>Pezizomycotina</taxon>
        <taxon>Sordariomycetes</taxon>
        <taxon>Sordariomycetidae</taxon>
        <taxon>Coniochaetales</taxon>
        <taxon>Coniochaetaceae</taxon>
        <taxon>Coniochaeta</taxon>
    </lineage>
</organism>
<evidence type="ECO:0000313" key="1">
    <source>
        <dbReference type="EMBL" id="OIW30081.1"/>
    </source>
</evidence>
<feature type="non-terminal residue" evidence="1">
    <location>
        <position position="1"/>
    </location>
</feature>
<evidence type="ECO:0000313" key="2">
    <source>
        <dbReference type="Proteomes" id="UP000182658"/>
    </source>
</evidence>